<gene>
    <name evidence="6" type="ORF">EDM56_04480</name>
</gene>
<dbReference type="PANTHER" id="PTHR30126">
    <property type="entry name" value="HTH-TYPE TRANSCRIPTIONAL REGULATOR"/>
    <property type="match status" value="1"/>
</dbReference>
<dbReference type="FunFam" id="1.10.10.10:FF:000001">
    <property type="entry name" value="LysR family transcriptional regulator"/>
    <property type="match status" value="1"/>
</dbReference>
<evidence type="ECO:0000256" key="2">
    <source>
        <dbReference type="ARBA" id="ARBA00023015"/>
    </source>
</evidence>
<dbReference type="InterPro" id="IPR005119">
    <property type="entry name" value="LysR_subst-bd"/>
</dbReference>
<dbReference type="EMBL" id="RHHQ01000004">
    <property type="protein sequence ID" value="RNB92013.1"/>
    <property type="molecule type" value="Genomic_DNA"/>
</dbReference>
<keyword evidence="2" id="KW-0805">Transcription regulation</keyword>
<dbReference type="SUPFAM" id="SSF46785">
    <property type="entry name" value="Winged helix' DNA-binding domain"/>
    <property type="match status" value="1"/>
</dbReference>
<feature type="domain" description="HTH lysR-type" evidence="5">
    <location>
        <begin position="1"/>
        <end position="58"/>
    </location>
</feature>
<dbReference type="PROSITE" id="PS50931">
    <property type="entry name" value="HTH_LYSR"/>
    <property type="match status" value="1"/>
</dbReference>
<accession>A0A3M8DV04</accession>
<dbReference type="GO" id="GO:0003700">
    <property type="term" value="F:DNA-binding transcription factor activity"/>
    <property type="evidence" value="ECO:0007669"/>
    <property type="project" value="InterPro"/>
</dbReference>
<keyword evidence="4" id="KW-0804">Transcription</keyword>
<dbReference type="OrthoDB" id="9803735at2"/>
<dbReference type="Pfam" id="PF03466">
    <property type="entry name" value="LysR_substrate"/>
    <property type="match status" value="1"/>
</dbReference>
<sequence length="295" mass="32967">MELTDIRTFVAVAQLGTMSAASKHLFVTQPAVSVRIQRIEKEIGCQIFERVGQKVKLTPSGQVFYTRCLLLLSDLNEAIREAKVANNHPSSFTIGMAEAMSSKYFAKRIQEFTELNPNIVLNLRISQNEQISNLIENGLIDVGFRYFMDHHTHNVEQIKVATEQFVVVSSFHSKLVPTSCSIHDISSSMNWVTFPAGSQSDETVSKLLDSLLIIHNISKGALIEAESLTAQKRLVESDLGLGFLPKSFIEEELELRSLRIIDIPGLSVKVPIFAIYRLSSSVIETIERFVDLISV</sequence>
<evidence type="ECO:0000313" key="7">
    <source>
        <dbReference type="Proteomes" id="UP000271031"/>
    </source>
</evidence>
<dbReference type="RefSeq" id="WP_122916675.1">
    <property type="nucleotide sequence ID" value="NZ_RHHQ01000004.1"/>
</dbReference>
<dbReference type="Pfam" id="PF00126">
    <property type="entry name" value="HTH_1"/>
    <property type="match status" value="1"/>
</dbReference>
<comment type="caution">
    <text evidence="6">The sequence shown here is derived from an EMBL/GenBank/DDBJ whole genome shotgun (WGS) entry which is preliminary data.</text>
</comment>
<dbReference type="PRINTS" id="PR00039">
    <property type="entry name" value="HTHLYSR"/>
</dbReference>
<organism evidence="6 7">
    <name type="scientific">Brevibacillus fluminis</name>
    <dbReference type="NCBI Taxonomy" id="511487"/>
    <lineage>
        <taxon>Bacteria</taxon>
        <taxon>Bacillati</taxon>
        <taxon>Bacillota</taxon>
        <taxon>Bacilli</taxon>
        <taxon>Bacillales</taxon>
        <taxon>Paenibacillaceae</taxon>
        <taxon>Brevibacillus</taxon>
    </lineage>
</organism>
<evidence type="ECO:0000256" key="1">
    <source>
        <dbReference type="ARBA" id="ARBA00009437"/>
    </source>
</evidence>
<dbReference type="Proteomes" id="UP000271031">
    <property type="component" value="Unassembled WGS sequence"/>
</dbReference>
<comment type="similarity">
    <text evidence="1">Belongs to the LysR transcriptional regulatory family.</text>
</comment>
<dbReference type="InterPro" id="IPR036390">
    <property type="entry name" value="WH_DNA-bd_sf"/>
</dbReference>
<keyword evidence="3" id="KW-0238">DNA-binding</keyword>
<dbReference type="PANTHER" id="PTHR30126:SF40">
    <property type="entry name" value="HTH-TYPE TRANSCRIPTIONAL REGULATOR GLTR"/>
    <property type="match status" value="1"/>
</dbReference>
<evidence type="ECO:0000256" key="4">
    <source>
        <dbReference type="ARBA" id="ARBA00023163"/>
    </source>
</evidence>
<keyword evidence="7" id="KW-1185">Reference proteome</keyword>
<reference evidence="6 7" key="1">
    <citation type="submission" date="2018-10" db="EMBL/GenBank/DDBJ databases">
        <title>Phylogenomics of Brevibacillus.</title>
        <authorList>
            <person name="Dunlap C."/>
        </authorList>
    </citation>
    <scope>NUCLEOTIDE SEQUENCE [LARGE SCALE GENOMIC DNA]</scope>
    <source>
        <strain evidence="6 7">JCM 15716</strain>
    </source>
</reference>
<evidence type="ECO:0000313" key="6">
    <source>
        <dbReference type="EMBL" id="RNB92013.1"/>
    </source>
</evidence>
<dbReference type="AlphaFoldDB" id="A0A3M8DV04"/>
<dbReference type="Gene3D" id="3.40.190.290">
    <property type="match status" value="1"/>
</dbReference>
<dbReference type="GO" id="GO:0000976">
    <property type="term" value="F:transcription cis-regulatory region binding"/>
    <property type="evidence" value="ECO:0007669"/>
    <property type="project" value="TreeGrafter"/>
</dbReference>
<proteinExistence type="inferred from homology"/>
<dbReference type="InterPro" id="IPR000847">
    <property type="entry name" value="LysR_HTH_N"/>
</dbReference>
<name>A0A3M8DV04_9BACL</name>
<evidence type="ECO:0000259" key="5">
    <source>
        <dbReference type="PROSITE" id="PS50931"/>
    </source>
</evidence>
<evidence type="ECO:0000256" key="3">
    <source>
        <dbReference type="ARBA" id="ARBA00023125"/>
    </source>
</evidence>
<dbReference type="InterPro" id="IPR036388">
    <property type="entry name" value="WH-like_DNA-bd_sf"/>
</dbReference>
<dbReference type="Gene3D" id="1.10.10.10">
    <property type="entry name" value="Winged helix-like DNA-binding domain superfamily/Winged helix DNA-binding domain"/>
    <property type="match status" value="1"/>
</dbReference>
<dbReference type="SUPFAM" id="SSF53850">
    <property type="entry name" value="Periplasmic binding protein-like II"/>
    <property type="match status" value="1"/>
</dbReference>
<protein>
    <submittedName>
        <fullName evidence="6">LysR family transcriptional regulator</fullName>
    </submittedName>
</protein>
<dbReference type="CDD" id="cd05466">
    <property type="entry name" value="PBP2_LTTR_substrate"/>
    <property type="match status" value="1"/>
</dbReference>